<evidence type="ECO:0000259" key="12">
    <source>
        <dbReference type="Pfam" id="PF00133"/>
    </source>
</evidence>
<name>A0A3M7SXC7_BRAPC</name>
<proteinExistence type="inferred from homology"/>
<dbReference type="GO" id="GO:0002161">
    <property type="term" value="F:aminoacyl-tRNA deacylase activity"/>
    <property type="evidence" value="ECO:0007669"/>
    <property type="project" value="InterPro"/>
</dbReference>
<dbReference type="GO" id="GO:0006429">
    <property type="term" value="P:leucyl-tRNA aminoacylation"/>
    <property type="evidence" value="ECO:0007669"/>
    <property type="project" value="InterPro"/>
</dbReference>
<dbReference type="InterPro" id="IPR036259">
    <property type="entry name" value="MFS_trans_sf"/>
</dbReference>
<dbReference type="Gene3D" id="1.10.730.10">
    <property type="entry name" value="Isoleucyl-tRNA Synthetase, Domain 1"/>
    <property type="match status" value="2"/>
</dbReference>
<feature type="domain" description="Aminoacyl-tRNA synthetase class Ia" evidence="12">
    <location>
        <begin position="521"/>
        <end position="714"/>
    </location>
</feature>
<feature type="transmembrane region" description="Helical" evidence="11">
    <location>
        <begin position="111"/>
        <end position="133"/>
    </location>
</feature>
<feature type="domain" description="Aminoacyl-tRNA synthetase class Ia" evidence="12">
    <location>
        <begin position="893"/>
        <end position="1062"/>
    </location>
</feature>
<evidence type="ECO:0000256" key="3">
    <source>
        <dbReference type="ARBA" id="ARBA00022598"/>
    </source>
</evidence>
<evidence type="ECO:0000313" key="14">
    <source>
        <dbReference type="EMBL" id="RNA40230.1"/>
    </source>
</evidence>
<dbReference type="PRINTS" id="PR00985">
    <property type="entry name" value="TRNASYNTHLEU"/>
</dbReference>
<dbReference type="GO" id="GO:0032543">
    <property type="term" value="P:mitochondrial translation"/>
    <property type="evidence" value="ECO:0007669"/>
    <property type="project" value="TreeGrafter"/>
</dbReference>
<dbReference type="Pfam" id="PF08264">
    <property type="entry name" value="Anticodon_1"/>
    <property type="match status" value="1"/>
</dbReference>
<dbReference type="PROSITE" id="PS00178">
    <property type="entry name" value="AA_TRNA_LIGASE_I"/>
    <property type="match status" value="1"/>
</dbReference>
<keyword evidence="11" id="KW-0472">Membrane</keyword>
<accession>A0A3M7SXC7</accession>
<keyword evidence="11" id="KW-1133">Transmembrane helix</keyword>
<keyword evidence="4 10" id="KW-0547">Nucleotide-binding</keyword>
<dbReference type="EC" id="6.1.1.4" evidence="2"/>
<evidence type="ECO:0000256" key="5">
    <source>
        <dbReference type="ARBA" id="ARBA00022840"/>
    </source>
</evidence>
<dbReference type="OrthoDB" id="15954at2759"/>
<dbReference type="CDD" id="cd00812">
    <property type="entry name" value="LeuRS_core"/>
    <property type="match status" value="1"/>
</dbReference>
<dbReference type="PANTHER" id="PTHR43740">
    <property type="entry name" value="LEUCYL-TRNA SYNTHETASE"/>
    <property type="match status" value="1"/>
</dbReference>
<reference evidence="14 15" key="1">
    <citation type="journal article" date="2018" name="Sci. Rep.">
        <title>Genomic signatures of local adaptation to the degree of environmental predictability in rotifers.</title>
        <authorList>
            <person name="Franch-Gras L."/>
            <person name="Hahn C."/>
            <person name="Garcia-Roger E.M."/>
            <person name="Carmona M.J."/>
            <person name="Serra M."/>
            <person name="Gomez A."/>
        </authorList>
    </citation>
    <scope>NUCLEOTIDE SEQUENCE [LARGE SCALE GENOMIC DNA]</scope>
    <source>
        <strain evidence="14">HYR1</strain>
    </source>
</reference>
<dbReference type="Proteomes" id="UP000276133">
    <property type="component" value="Unassembled WGS sequence"/>
</dbReference>
<dbReference type="GO" id="GO:0005739">
    <property type="term" value="C:mitochondrion"/>
    <property type="evidence" value="ECO:0007669"/>
    <property type="project" value="TreeGrafter"/>
</dbReference>
<dbReference type="GO" id="GO:0005524">
    <property type="term" value="F:ATP binding"/>
    <property type="evidence" value="ECO:0007669"/>
    <property type="project" value="UniProtKB-KW"/>
</dbReference>
<dbReference type="GO" id="GO:0004823">
    <property type="term" value="F:leucine-tRNA ligase activity"/>
    <property type="evidence" value="ECO:0007669"/>
    <property type="project" value="UniProtKB-EC"/>
</dbReference>
<feature type="domain" description="Aminoacyl-tRNA synthetase class Ia" evidence="12">
    <location>
        <begin position="1082"/>
        <end position="1112"/>
    </location>
</feature>
<gene>
    <name evidence="14" type="ORF">BpHYR1_016373</name>
</gene>
<dbReference type="Gene3D" id="3.40.50.620">
    <property type="entry name" value="HUPs"/>
    <property type="match status" value="2"/>
</dbReference>
<dbReference type="InterPro" id="IPR002300">
    <property type="entry name" value="aa-tRNA-synth_Ia"/>
</dbReference>
<evidence type="ECO:0000256" key="10">
    <source>
        <dbReference type="RuleBase" id="RU363035"/>
    </source>
</evidence>
<evidence type="ECO:0000313" key="15">
    <source>
        <dbReference type="Proteomes" id="UP000276133"/>
    </source>
</evidence>
<keyword evidence="3 10" id="KW-0436">Ligase</keyword>
<dbReference type="SUPFAM" id="SSF50677">
    <property type="entry name" value="ValRS/IleRS/LeuRS editing domain"/>
    <property type="match status" value="1"/>
</dbReference>
<keyword evidence="7 10" id="KW-0030">Aminoacyl-tRNA synthetase</keyword>
<comment type="caution">
    <text evidence="14">The sequence shown here is derived from an EMBL/GenBank/DDBJ whole genome shotgun (WGS) entry which is preliminary data.</text>
</comment>
<dbReference type="InterPro" id="IPR011701">
    <property type="entry name" value="MFS"/>
</dbReference>
<evidence type="ECO:0000259" key="13">
    <source>
        <dbReference type="Pfam" id="PF08264"/>
    </source>
</evidence>
<dbReference type="Pfam" id="PF07690">
    <property type="entry name" value="MFS_1"/>
    <property type="match status" value="1"/>
</dbReference>
<dbReference type="EMBL" id="REGN01000657">
    <property type="protein sequence ID" value="RNA40230.1"/>
    <property type="molecule type" value="Genomic_DNA"/>
</dbReference>
<dbReference type="InterPro" id="IPR002302">
    <property type="entry name" value="Leu-tRNA-ligase"/>
</dbReference>
<dbReference type="InterPro" id="IPR009080">
    <property type="entry name" value="tRNAsynth_Ia_anticodon-bd"/>
</dbReference>
<feature type="transmembrane region" description="Helical" evidence="11">
    <location>
        <begin position="20"/>
        <end position="48"/>
    </location>
</feature>
<dbReference type="STRING" id="10195.A0A3M7SXC7"/>
<dbReference type="PANTHER" id="PTHR43740:SF2">
    <property type="entry name" value="LEUCINE--TRNA LIGASE, MITOCHONDRIAL"/>
    <property type="match status" value="1"/>
</dbReference>
<keyword evidence="11" id="KW-0812">Transmembrane</keyword>
<dbReference type="Pfam" id="PF00133">
    <property type="entry name" value="tRNA-synt_1"/>
    <property type="match status" value="3"/>
</dbReference>
<evidence type="ECO:0000256" key="6">
    <source>
        <dbReference type="ARBA" id="ARBA00022917"/>
    </source>
</evidence>
<dbReference type="SUPFAM" id="SSF47323">
    <property type="entry name" value="Anticodon-binding domain of a subclass of class I aminoacyl-tRNA synthetases"/>
    <property type="match status" value="1"/>
</dbReference>
<keyword evidence="6 10" id="KW-0648">Protein biosynthesis</keyword>
<comment type="similarity">
    <text evidence="1 10">Belongs to the class-I aminoacyl-tRNA synthetase family.</text>
</comment>
<evidence type="ECO:0000256" key="4">
    <source>
        <dbReference type="ARBA" id="ARBA00022741"/>
    </source>
</evidence>
<dbReference type="InterPro" id="IPR001412">
    <property type="entry name" value="aa-tRNA-synth_I_CS"/>
</dbReference>
<feature type="transmembrane region" description="Helical" evidence="11">
    <location>
        <begin position="410"/>
        <end position="433"/>
    </location>
</feature>
<feature type="transmembrane region" description="Helical" evidence="11">
    <location>
        <begin position="226"/>
        <end position="247"/>
    </location>
</feature>
<feature type="transmembrane region" description="Helical" evidence="11">
    <location>
        <begin position="315"/>
        <end position="342"/>
    </location>
</feature>
<dbReference type="InterPro" id="IPR014729">
    <property type="entry name" value="Rossmann-like_a/b/a_fold"/>
</dbReference>
<dbReference type="SUPFAM" id="SSF103473">
    <property type="entry name" value="MFS general substrate transporter"/>
    <property type="match status" value="1"/>
</dbReference>
<evidence type="ECO:0000256" key="1">
    <source>
        <dbReference type="ARBA" id="ARBA00005594"/>
    </source>
</evidence>
<dbReference type="GO" id="GO:0022857">
    <property type="term" value="F:transmembrane transporter activity"/>
    <property type="evidence" value="ECO:0007669"/>
    <property type="project" value="InterPro"/>
</dbReference>
<evidence type="ECO:0000256" key="9">
    <source>
        <dbReference type="ARBA" id="ARBA00047469"/>
    </source>
</evidence>
<dbReference type="InterPro" id="IPR013155">
    <property type="entry name" value="M/V/L/I-tRNA-synth_anticd-bd"/>
</dbReference>
<evidence type="ECO:0000256" key="2">
    <source>
        <dbReference type="ARBA" id="ARBA00013164"/>
    </source>
</evidence>
<keyword evidence="14" id="KW-0378">Hydrolase</keyword>
<feature type="transmembrane region" description="Helical" evidence="11">
    <location>
        <begin position="474"/>
        <end position="497"/>
    </location>
</feature>
<feature type="transmembrane region" description="Helical" evidence="11">
    <location>
        <begin position="385"/>
        <end position="404"/>
    </location>
</feature>
<feature type="domain" description="Methionyl/Valyl/Leucyl/Isoleucyl-tRNA synthetase anticodon-binding" evidence="13">
    <location>
        <begin position="1218"/>
        <end position="1293"/>
    </location>
</feature>
<sequence length="1350" mass="156228">MSTNRLERFKTEFNFIILDYRYALLICPALFLYIFSNDINIIALYGLIYRKICLNQFNETICNSLKDYPAFSNIVQEKSSHKNIELNVAFLVPAIFAIIQLASIGDRRRNYQIPLIIALIGSLGQAFINIFAVSQDYTTCFVLLVCSQIVNGLCGGGSLAFISSCFSHIAVHEDKVNTVNTNGQKYRSIRYSICESSLLLGQFLGSFSSGYLIGNKREIYKFQQTYIVSFCVYLFVFLYTIIMFKYIKKKTGGSDESGHENTAECKETDALNSEQIRVDFSQNKVNLGKKIKNQFKFLGEAWLLLSKPRDKNRRFLIVSILVLFYFACSVSLGIISLQYLYLIKKPISLTQIEYGIYKASSTLCRAISLLVILPILKRYFQIADYYLLVIGLTSEFLNLIVFTVAAEITWFVWLGPISYMCSNYFAVCVRSYASKLVDKNETGKVFGLVGVTEFLVLLTSSSAFSLIYKQTVSTFPSLVFIIGCGICILICYPFLIWPKDYTYESAKALENYWRPQLEKCQESYSNSKKIKENLPKKYVLSMFPYPSGRLHLGHVRVYTLNDVLARYNRLRGFYVINPIGFDSFGLPAENAAIERKIEPDKWTDSNVEYMKNQLKELSLSFDWNRELSTCRPSYYKWTQYLFLQMYQKGIVFKKEALVNWDPVDKTVLANEQIDENGKSWRSGAQVEKKILKQWFIKSSAYAKSLMDSMDSLSTDDWEIVKNIQKMWIGNCNGCFIDFDLEYEDSSLEKSILSVFTETPQGLYGISHININKNHLILKNLNLDMEENDQLPCNAVNPFTGDKIPIFLKNESEFGTLNSQGVPYVDAKLSIPSLDQNEREFATKFGLKFKNILQNEKLINSDKFNGQNFTDAFKSACEELLKVNRGGHITSDRLNDWCISRQRYWGCPIPLVYCEKCEVVPVPVDQLPVELPKMENFQKNLKKSNWHHTECPSCRGPAVRETDTMDTFMDSSWYYLRYLDVENEYEPFSTEVAMKEMPVDIYIGGVEHAMTHLFVSRLICHFLYDLEKLPAKEPFQRFIAMGMVKGETFKTKNGRYVQAQNVIEKNDKFYCSQTNEELKVDFEKMSKSKLNGIDPQDMIQKYGVDFTRLFLLSFVHPKSDRNFIMSSDMVNGTMGIFQKLWELVGKACTELETNGLSKSIYRDQKISTLKNELYNVRNSQLSMINHNLNENFNLPSYLVAFSKIIKFLKKYSFEQYDEDFYKLLVETLVIASPVIPHFTSECWSRIKKNKFLEENFDLNKMIIEQKWPEVDSNWMLDLNLNVNGKNALFIKIKANEIEKLNEIKAIEYFQQTNSFEKKLKKSLDYYDISLKVKPFLKATLYLKEKHNKNQN</sequence>
<dbReference type="SUPFAM" id="SSF52374">
    <property type="entry name" value="Nucleotidylyl transferase"/>
    <property type="match status" value="1"/>
</dbReference>
<evidence type="ECO:0000256" key="11">
    <source>
        <dbReference type="SAM" id="Phobius"/>
    </source>
</evidence>
<evidence type="ECO:0000256" key="8">
    <source>
        <dbReference type="ARBA" id="ARBA00030520"/>
    </source>
</evidence>
<keyword evidence="5 10" id="KW-0067">ATP-binding</keyword>
<feature type="transmembrane region" description="Helical" evidence="11">
    <location>
        <begin position="445"/>
        <end position="468"/>
    </location>
</feature>
<comment type="catalytic activity">
    <reaction evidence="9">
        <text>tRNA(Leu) + L-leucine + ATP = L-leucyl-tRNA(Leu) + AMP + diphosphate</text>
        <dbReference type="Rhea" id="RHEA:11688"/>
        <dbReference type="Rhea" id="RHEA-COMP:9613"/>
        <dbReference type="Rhea" id="RHEA-COMP:9622"/>
        <dbReference type="ChEBI" id="CHEBI:30616"/>
        <dbReference type="ChEBI" id="CHEBI:33019"/>
        <dbReference type="ChEBI" id="CHEBI:57427"/>
        <dbReference type="ChEBI" id="CHEBI:78442"/>
        <dbReference type="ChEBI" id="CHEBI:78494"/>
        <dbReference type="ChEBI" id="CHEBI:456215"/>
        <dbReference type="EC" id="6.1.1.4"/>
    </reaction>
</comment>
<protein>
    <recommendedName>
        <fullName evidence="2">leucine--tRNA ligase</fullName>
        <ecNumber evidence="2">6.1.1.4</ecNumber>
    </recommendedName>
    <alternativeName>
        <fullName evidence="8">Leucyl-tRNA synthetase</fullName>
    </alternativeName>
</protein>
<feature type="transmembrane region" description="Helical" evidence="11">
    <location>
        <begin position="86"/>
        <end position="105"/>
    </location>
</feature>
<organism evidence="14 15">
    <name type="scientific">Brachionus plicatilis</name>
    <name type="common">Marine rotifer</name>
    <name type="synonym">Brachionus muelleri</name>
    <dbReference type="NCBI Taxonomy" id="10195"/>
    <lineage>
        <taxon>Eukaryota</taxon>
        <taxon>Metazoa</taxon>
        <taxon>Spiralia</taxon>
        <taxon>Gnathifera</taxon>
        <taxon>Rotifera</taxon>
        <taxon>Eurotatoria</taxon>
        <taxon>Monogononta</taxon>
        <taxon>Pseudotrocha</taxon>
        <taxon>Ploima</taxon>
        <taxon>Brachionidae</taxon>
        <taxon>Brachionus</taxon>
    </lineage>
</organism>
<dbReference type="InterPro" id="IPR009008">
    <property type="entry name" value="Val/Leu/Ile-tRNA-synth_edit"/>
</dbReference>
<feature type="transmembrane region" description="Helical" evidence="11">
    <location>
        <begin position="193"/>
        <end position="214"/>
    </location>
</feature>
<dbReference type="Gene3D" id="1.20.1250.20">
    <property type="entry name" value="MFS general substrate transporter like domains"/>
    <property type="match status" value="1"/>
</dbReference>
<evidence type="ECO:0000256" key="7">
    <source>
        <dbReference type="ARBA" id="ARBA00023146"/>
    </source>
</evidence>
<keyword evidence="15" id="KW-1185">Reference proteome</keyword>